<evidence type="ECO:0000256" key="1">
    <source>
        <dbReference type="SAM" id="MobiDB-lite"/>
    </source>
</evidence>
<dbReference type="InterPro" id="IPR001245">
    <property type="entry name" value="Ser-Thr/Tyr_kinase_cat_dom"/>
</dbReference>
<dbReference type="GO" id="GO:0004674">
    <property type="term" value="F:protein serine/threonine kinase activity"/>
    <property type="evidence" value="ECO:0007669"/>
    <property type="project" value="TreeGrafter"/>
</dbReference>
<feature type="region of interest" description="Disordered" evidence="1">
    <location>
        <begin position="259"/>
        <end position="386"/>
    </location>
</feature>
<dbReference type="PANTHER" id="PTHR44329:SF289">
    <property type="entry name" value="SERINE_THREONINE-PROTEIN KINASE VIK"/>
    <property type="match status" value="1"/>
</dbReference>
<feature type="region of interest" description="Disordered" evidence="1">
    <location>
        <begin position="988"/>
        <end position="1072"/>
    </location>
</feature>
<keyword evidence="4" id="KW-1185">Reference proteome</keyword>
<feature type="compositionally biased region" description="Gly residues" evidence="1">
    <location>
        <begin position="286"/>
        <end position="306"/>
    </location>
</feature>
<dbReference type="InterPro" id="IPR051681">
    <property type="entry name" value="Ser/Thr_Kinases-Pseudokinases"/>
</dbReference>
<dbReference type="Pfam" id="PF07714">
    <property type="entry name" value="PK_Tyr_Ser-Thr"/>
    <property type="match status" value="1"/>
</dbReference>
<feature type="domain" description="Serine-threonine/tyrosine-protein kinase catalytic" evidence="2">
    <location>
        <begin position="17"/>
        <end position="90"/>
    </location>
</feature>
<feature type="region of interest" description="Disordered" evidence="1">
    <location>
        <begin position="498"/>
        <end position="519"/>
    </location>
</feature>
<dbReference type="SUPFAM" id="SSF56112">
    <property type="entry name" value="Protein kinase-like (PK-like)"/>
    <property type="match status" value="1"/>
</dbReference>
<evidence type="ECO:0000259" key="2">
    <source>
        <dbReference type="Pfam" id="PF07714"/>
    </source>
</evidence>
<sequence length="1370" mass="133180">MFAEGRQDAGSSLTHAGNLTRFADVFSYGVLLWELYCCRSCWVYGPQGRLVTRRGFPHLPPECPRPYAQLVGSCLQPAHRQRPNFKQIGAMLESMQMETARAAAANSGGDWWMLAQQAPALPPMPSPPSALPEVSPQAMSSAPPGPNTGSSHSRGLSQGGSSGGGDGPGPRYIASPVGVAAVGLQAAGPYAAPYASPGQYGQSPVPYGTSPTSIASSAGFATDASASTAAPAAARGADGGCGGGGSLAAPRFDNGTGSYGTGGAPVSSSGSGLHARSSTSSELVAGGSGGTGSGTSVGAAGGGDRGSGAISRISRQGSGGVPRGTAPVAGGSSQPSQYSRLSRSSYNMSEASNTSSESLAQLPPTLTPASSLPAAPITRPTSADPSAAATSAAAAAIGLDSTGGIGGAAAVVRDGPTGPLVSATRPYDTDRLGGGALPSGALSSVTTYRTEGAALGDSHHLAATPAAAAAPPQAPPPGLTGGVTRAFEIPAEIPRFARPDLPTVPEVDDEPSSCMSATRGSLSEEAMACGQSWGRSLSASVKSMDGTYGEGAAPSSTFFTVLPSILSVEELQRSESGADIGPVGSGSGVAAVVPSHGAADSATGHDAPEGRLESASTVGSEDGARSAAAAAKADSATAESAEKARVNGHTAPVDGAKPGAAVPTFSRPSLHSIRAAAAAAAAATGAAPGAFGAPGAGPLWPSIAAAANGPVMLPWGTPAPAQLLSDGLNLDPDLPRFARATHGRRHDVDDLTPDLPGPVFTPLPPGPRSLSLSVDSRSRGGSQQLLGAMPSSSGTLGSMGPASASEAILPQSPMHLSSVGSVAVGGGGGGSGSGVFGSPLSFSSAGTPGSVAAAAALAGPSTWRQSGFGAFLPQPSRMGQPAPAAPAPYPAASAGQLQAAFYSGVPMLMPMPQGSTPPPPAAPQQQPQQWIPGAAGVLGDLGSGALPVMGLAAVDGPQMMGAPALQHRAAASPGVYVSPASTVRSLSQWNSGGAAGSQGNTPGDAGGATLADEVEWGVRPDEGTAGSWQAPRARHWSPSRATYGHGRTGRGPRSYSGPPSLALPEGGAGASSSPRLAEIAWLGVDAPRAVFGSGGNGAAGGGQAAGAGYVAPRFERASLRSLESQGAIGAGGQAPAGAGAAGGTGADDAAGGATGKGAIAASGLLRAIKAAVTSSGGGGKKHEARVSGSGAGEEGGAAAGGQSAPHFARHGAHPAADEDDGPATSLPPVDLAESLAPAPAGAFDRSSMQRPEMDGALFPFDAISGVLGGVPSLALGRSSFEDALRIGRSSLSTVPESEPDADAHVSQEGGAAADAGSTEAGEGHERGSASRSGSGEVGQRAASGDDDGGVRGRGMQDGACEAGAESAGKR</sequence>
<feature type="compositionally biased region" description="Gly residues" evidence="1">
    <location>
        <begin position="157"/>
        <end position="168"/>
    </location>
</feature>
<feature type="compositionally biased region" description="Polar residues" evidence="1">
    <location>
        <begin position="988"/>
        <end position="1001"/>
    </location>
</feature>
<feature type="compositionally biased region" description="Pro residues" evidence="1">
    <location>
        <begin position="120"/>
        <end position="130"/>
    </location>
</feature>
<feature type="compositionally biased region" description="Gly residues" evidence="1">
    <location>
        <begin position="1189"/>
        <end position="1199"/>
    </location>
</feature>
<evidence type="ECO:0000313" key="4">
    <source>
        <dbReference type="Proteomes" id="UP000075714"/>
    </source>
</evidence>
<dbReference type="Proteomes" id="UP000075714">
    <property type="component" value="Unassembled WGS sequence"/>
</dbReference>
<dbReference type="InterPro" id="IPR011009">
    <property type="entry name" value="Kinase-like_dom_sf"/>
</dbReference>
<evidence type="ECO:0000313" key="3">
    <source>
        <dbReference type="EMBL" id="KXZ55717.1"/>
    </source>
</evidence>
<dbReference type="PANTHER" id="PTHR44329">
    <property type="entry name" value="SERINE/THREONINE-PROTEIN KINASE TNNI3K-RELATED"/>
    <property type="match status" value="1"/>
</dbReference>
<proteinExistence type="predicted"/>
<feature type="compositionally biased region" description="Gly residues" evidence="1">
    <location>
        <begin position="1128"/>
        <end position="1145"/>
    </location>
</feature>
<dbReference type="STRING" id="33097.A0A150H0M7"/>
<name>A0A150H0M7_GONPE</name>
<protein>
    <recommendedName>
        <fullName evidence="2">Serine-threonine/tyrosine-protein kinase catalytic domain-containing protein</fullName>
    </recommendedName>
</protein>
<comment type="caution">
    <text evidence="3">The sequence shown here is derived from an EMBL/GenBank/DDBJ whole genome shotgun (WGS) entry which is preliminary data.</text>
</comment>
<reference evidence="4" key="1">
    <citation type="journal article" date="2016" name="Nat. Commun.">
        <title>The Gonium pectorale genome demonstrates co-option of cell cycle regulation during the evolution of multicellularity.</title>
        <authorList>
            <person name="Hanschen E.R."/>
            <person name="Marriage T.N."/>
            <person name="Ferris P.J."/>
            <person name="Hamaji T."/>
            <person name="Toyoda A."/>
            <person name="Fujiyama A."/>
            <person name="Neme R."/>
            <person name="Noguchi H."/>
            <person name="Minakuchi Y."/>
            <person name="Suzuki M."/>
            <person name="Kawai-Toyooka H."/>
            <person name="Smith D.R."/>
            <person name="Sparks H."/>
            <person name="Anderson J."/>
            <person name="Bakaric R."/>
            <person name="Luria V."/>
            <person name="Karger A."/>
            <person name="Kirschner M.W."/>
            <person name="Durand P.M."/>
            <person name="Michod R.E."/>
            <person name="Nozaki H."/>
            <person name="Olson B.J."/>
        </authorList>
    </citation>
    <scope>NUCLEOTIDE SEQUENCE [LARGE SCALE GENOMIC DNA]</scope>
    <source>
        <strain evidence="4">NIES-2863</strain>
    </source>
</reference>
<feature type="compositionally biased region" description="Polar residues" evidence="1">
    <location>
        <begin position="331"/>
        <end position="359"/>
    </location>
</feature>
<feature type="compositionally biased region" description="Low complexity" evidence="1">
    <location>
        <begin position="267"/>
        <end position="285"/>
    </location>
</feature>
<feature type="region of interest" description="Disordered" evidence="1">
    <location>
        <begin position="1291"/>
        <end position="1370"/>
    </location>
</feature>
<dbReference type="EMBL" id="LSYV01000003">
    <property type="protein sequence ID" value="KXZ55717.1"/>
    <property type="molecule type" value="Genomic_DNA"/>
</dbReference>
<feature type="compositionally biased region" description="Low complexity" evidence="1">
    <location>
        <begin position="619"/>
        <end position="639"/>
    </location>
</feature>
<feature type="region of interest" description="Disordered" evidence="1">
    <location>
        <begin position="1172"/>
        <end position="1230"/>
    </location>
</feature>
<organism evidence="3 4">
    <name type="scientific">Gonium pectorale</name>
    <name type="common">Green alga</name>
    <dbReference type="NCBI Taxonomy" id="33097"/>
    <lineage>
        <taxon>Eukaryota</taxon>
        <taxon>Viridiplantae</taxon>
        <taxon>Chlorophyta</taxon>
        <taxon>core chlorophytes</taxon>
        <taxon>Chlorophyceae</taxon>
        <taxon>CS clade</taxon>
        <taxon>Chlamydomonadales</taxon>
        <taxon>Volvocaceae</taxon>
        <taxon>Gonium</taxon>
    </lineage>
</organism>
<feature type="compositionally biased region" description="Low complexity" evidence="1">
    <location>
        <begin position="768"/>
        <end position="782"/>
    </location>
</feature>
<feature type="region of interest" description="Disordered" evidence="1">
    <location>
        <begin position="410"/>
        <end position="435"/>
    </location>
</feature>
<feature type="region of interest" description="Disordered" evidence="1">
    <location>
        <begin position="576"/>
        <end position="665"/>
    </location>
</feature>
<dbReference type="Gene3D" id="1.10.510.10">
    <property type="entry name" value="Transferase(Phosphotransferase) domain 1"/>
    <property type="match status" value="1"/>
</dbReference>
<accession>A0A150H0M7</accession>
<feature type="compositionally biased region" description="Low complexity" evidence="1">
    <location>
        <begin position="588"/>
        <end position="599"/>
    </location>
</feature>
<feature type="region of interest" description="Disordered" evidence="1">
    <location>
        <begin position="742"/>
        <end position="805"/>
    </location>
</feature>
<feature type="region of interest" description="Disordered" evidence="1">
    <location>
        <begin position="1128"/>
        <end position="1151"/>
    </location>
</feature>
<gene>
    <name evidence="3" type="ORF">GPECTOR_2g1267</name>
</gene>
<feature type="compositionally biased region" description="Pro residues" evidence="1">
    <location>
        <begin position="755"/>
        <end position="767"/>
    </location>
</feature>
<feature type="compositionally biased region" description="Low complexity" evidence="1">
    <location>
        <begin position="307"/>
        <end position="316"/>
    </location>
</feature>
<feature type="compositionally biased region" description="Low complexity" evidence="1">
    <location>
        <begin position="1329"/>
        <end position="1342"/>
    </location>
</feature>
<feature type="region of interest" description="Disordered" evidence="1">
    <location>
        <begin position="118"/>
        <end position="171"/>
    </location>
</feature>
<feature type="compositionally biased region" description="Low complexity" evidence="1">
    <location>
        <begin position="362"/>
        <end position="386"/>
    </location>
</feature>